<comment type="caution">
    <text evidence="3">The sequence shown here is derived from an EMBL/GenBank/DDBJ whole genome shotgun (WGS) entry which is preliminary data.</text>
</comment>
<accession>A0AAW7XDU6</accession>
<evidence type="ECO:0000256" key="2">
    <source>
        <dbReference type="SAM" id="Phobius"/>
    </source>
</evidence>
<feature type="compositionally biased region" description="Polar residues" evidence="1">
    <location>
        <begin position="156"/>
        <end position="170"/>
    </location>
</feature>
<dbReference type="Proteomes" id="UP001169862">
    <property type="component" value="Unassembled WGS sequence"/>
</dbReference>
<evidence type="ECO:0000313" key="4">
    <source>
        <dbReference type="Proteomes" id="UP001169862"/>
    </source>
</evidence>
<proteinExistence type="predicted"/>
<organism evidence="3 4">
    <name type="scientific">Neptunomonas phycophila</name>
    <dbReference type="NCBI Taxonomy" id="1572645"/>
    <lineage>
        <taxon>Bacteria</taxon>
        <taxon>Pseudomonadati</taxon>
        <taxon>Pseudomonadota</taxon>
        <taxon>Gammaproteobacteria</taxon>
        <taxon>Oceanospirillales</taxon>
        <taxon>Oceanospirillaceae</taxon>
        <taxon>Neptunomonas</taxon>
    </lineage>
</organism>
<dbReference type="EMBL" id="JAUOPG010000001">
    <property type="protein sequence ID" value="MDO6452346.1"/>
    <property type="molecule type" value="Genomic_DNA"/>
</dbReference>
<feature type="region of interest" description="Disordered" evidence="1">
    <location>
        <begin position="218"/>
        <end position="263"/>
    </location>
</feature>
<keyword evidence="2" id="KW-0812">Transmembrane</keyword>
<keyword evidence="2" id="KW-0472">Membrane</keyword>
<evidence type="ECO:0000256" key="1">
    <source>
        <dbReference type="SAM" id="MobiDB-lite"/>
    </source>
</evidence>
<dbReference type="RefSeq" id="WP_303548346.1">
    <property type="nucleotide sequence ID" value="NZ_JAUOPG010000001.1"/>
</dbReference>
<evidence type="ECO:0000313" key="3">
    <source>
        <dbReference type="EMBL" id="MDO6452346.1"/>
    </source>
</evidence>
<feature type="region of interest" description="Disordered" evidence="1">
    <location>
        <begin position="115"/>
        <end position="171"/>
    </location>
</feature>
<name>A0AAW7XDU6_9GAMM</name>
<reference evidence="3" key="1">
    <citation type="submission" date="2023-07" db="EMBL/GenBank/DDBJ databases">
        <title>Genome content predicts the carbon catabolic preferences of heterotrophic bacteria.</title>
        <authorList>
            <person name="Gralka M."/>
        </authorList>
    </citation>
    <scope>NUCLEOTIDE SEQUENCE</scope>
    <source>
        <strain evidence="3">I2M16</strain>
    </source>
</reference>
<keyword evidence="2" id="KW-1133">Transmembrane helix</keyword>
<feature type="transmembrane region" description="Helical" evidence="2">
    <location>
        <begin position="12"/>
        <end position="29"/>
    </location>
</feature>
<gene>
    <name evidence="3" type="ORF">Q4490_02105</name>
</gene>
<protein>
    <submittedName>
        <fullName evidence="3">Uncharacterized protein</fullName>
    </submittedName>
</protein>
<sequence length="613" mass="67238">MKKRTAKRPVQVMLYGFSGASLYTLEYFFNEKKSGKYKLVNDVHYADWCIFNADQPQTKEVLHKLFVRKINKPSIVISIKPLMWENTTTLLKPFTSQTLEASIAEVELLVADAQKTATEEPSAEVETSKVISDTEEKTQDLSLSEGSDAADDKISNAINTPTQPSASTEAELSANVAPNVIAEDNVSVNVAVADENAEKSSKVASLILAAQKRKARLAAEAKEQNAQQSTDSNAPKDPLPNPSGMATEASSLPRSSMLPDPRVGSVRAQVVARLSSPQSNVEAPAEALLANVPDSVEEVSVETDITPLQNETANGVPDEAIKASTDKKDTVVKPALTAEEKAKLRVKKAQIQKKIQRAKMQAEINSRAVDTHQTPSISKKSANLSVEPYLKEEKPLAKTAVKKPTEDANSRALNTQTLFGHLPNLDWTNVSDKRRMSLHLDGMLLPWLSKAVEQGKAKQSACKISGIHVHLEYLPWTDCFICDGDDDLLNAMMSSRFSVGELGIEEGTTTEAELFDGLGTEYRTVSSEDLLWLAGLWTSHGRVLPNDDPTRTRKLSYSPECARELQIPELHAILKIWQSRPMSAFQVIEALDMPQRYVFGVMAACTSAGLFKY</sequence>
<dbReference type="AlphaFoldDB" id="A0AAW7XDU6"/>